<organism evidence="8 9">
    <name type="scientific">Actinacidiphila guanduensis</name>
    <dbReference type="NCBI Taxonomy" id="310781"/>
    <lineage>
        <taxon>Bacteria</taxon>
        <taxon>Bacillati</taxon>
        <taxon>Actinomycetota</taxon>
        <taxon>Actinomycetes</taxon>
        <taxon>Kitasatosporales</taxon>
        <taxon>Streptomycetaceae</taxon>
        <taxon>Actinacidiphila</taxon>
    </lineage>
</organism>
<comment type="subcellular location">
    <subcellularLocation>
        <location evidence="1">Membrane</location>
        <topology evidence="1">Multi-pass membrane protein</topology>
    </subcellularLocation>
</comment>
<proteinExistence type="predicted"/>
<keyword evidence="3 6" id="KW-1133">Transmembrane helix</keyword>
<feature type="compositionally biased region" description="Pro residues" evidence="5">
    <location>
        <begin position="1"/>
        <end position="20"/>
    </location>
</feature>
<evidence type="ECO:0000256" key="2">
    <source>
        <dbReference type="ARBA" id="ARBA00022692"/>
    </source>
</evidence>
<dbReference type="AlphaFoldDB" id="A0A1H0NRK5"/>
<feature type="transmembrane region" description="Helical" evidence="6">
    <location>
        <begin position="329"/>
        <end position="349"/>
    </location>
</feature>
<evidence type="ECO:0000256" key="3">
    <source>
        <dbReference type="ARBA" id="ARBA00022989"/>
    </source>
</evidence>
<feature type="transmembrane region" description="Helical" evidence="6">
    <location>
        <begin position="241"/>
        <end position="261"/>
    </location>
</feature>
<dbReference type="GO" id="GO:0016020">
    <property type="term" value="C:membrane"/>
    <property type="evidence" value="ECO:0007669"/>
    <property type="project" value="UniProtKB-SubCell"/>
</dbReference>
<name>A0A1H0NRK5_9ACTN</name>
<dbReference type="InterPro" id="IPR051328">
    <property type="entry name" value="T7SS_ABC-Transporter"/>
</dbReference>
<dbReference type="Proteomes" id="UP000199341">
    <property type="component" value="Unassembled WGS sequence"/>
</dbReference>
<keyword evidence="4 6" id="KW-0472">Membrane</keyword>
<protein>
    <recommendedName>
        <fullName evidence="7">DUF3533 domain-containing protein</fullName>
    </recommendedName>
</protein>
<evidence type="ECO:0000313" key="9">
    <source>
        <dbReference type="Proteomes" id="UP000199341"/>
    </source>
</evidence>
<keyword evidence="2 6" id="KW-0812">Transmembrane</keyword>
<feature type="transmembrane region" description="Helical" evidence="6">
    <location>
        <begin position="268"/>
        <end position="289"/>
    </location>
</feature>
<gene>
    <name evidence="8" type="ORF">SAMN05216259_114160</name>
</gene>
<evidence type="ECO:0000256" key="1">
    <source>
        <dbReference type="ARBA" id="ARBA00004141"/>
    </source>
</evidence>
<dbReference type="PANTHER" id="PTHR43077">
    <property type="entry name" value="TRANSPORT PERMEASE YVFS-RELATED"/>
    <property type="match status" value="1"/>
</dbReference>
<accession>A0A1H0NRK5</accession>
<evidence type="ECO:0000256" key="6">
    <source>
        <dbReference type="SAM" id="Phobius"/>
    </source>
</evidence>
<dbReference type="EMBL" id="FNIE01000014">
    <property type="protein sequence ID" value="SDO95216.1"/>
    <property type="molecule type" value="Genomic_DNA"/>
</dbReference>
<feature type="transmembrane region" description="Helical" evidence="6">
    <location>
        <begin position="37"/>
        <end position="58"/>
    </location>
</feature>
<feature type="transmembrane region" description="Helical" evidence="6">
    <location>
        <begin position="176"/>
        <end position="196"/>
    </location>
</feature>
<keyword evidence="9" id="KW-1185">Reference proteome</keyword>
<dbReference type="OrthoDB" id="3217869at2"/>
<evidence type="ECO:0000256" key="4">
    <source>
        <dbReference type="ARBA" id="ARBA00023136"/>
    </source>
</evidence>
<feature type="transmembrane region" description="Helical" evidence="6">
    <location>
        <begin position="208"/>
        <end position="229"/>
    </location>
</feature>
<dbReference type="PANTHER" id="PTHR43077:SF5">
    <property type="entry name" value="PHAGE INFECTION PROTEIN"/>
    <property type="match status" value="1"/>
</dbReference>
<dbReference type="InterPro" id="IPR022703">
    <property type="entry name" value="DUF3533"/>
</dbReference>
<evidence type="ECO:0000313" key="8">
    <source>
        <dbReference type="EMBL" id="SDO95216.1"/>
    </source>
</evidence>
<evidence type="ECO:0000259" key="7">
    <source>
        <dbReference type="Pfam" id="PF12051"/>
    </source>
</evidence>
<reference evidence="8 9" key="1">
    <citation type="submission" date="2016-10" db="EMBL/GenBank/DDBJ databases">
        <authorList>
            <person name="de Groot N.N."/>
        </authorList>
    </citation>
    <scope>NUCLEOTIDE SEQUENCE [LARGE SCALE GENOMIC DNA]</scope>
    <source>
        <strain evidence="8 9">CGMCC 4.2022</strain>
    </source>
</reference>
<evidence type="ECO:0000256" key="5">
    <source>
        <dbReference type="SAM" id="MobiDB-lite"/>
    </source>
</evidence>
<feature type="domain" description="DUF3533" evidence="7">
    <location>
        <begin position="238"/>
        <end position="324"/>
    </location>
</feature>
<dbReference type="STRING" id="310781.SAMN05216259_114160"/>
<dbReference type="Pfam" id="PF12051">
    <property type="entry name" value="DUF3533"/>
    <property type="match status" value="1"/>
</dbReference>
<sequence>MAPTGPTTPGPAPGAAPGPSPRHRFTGELRDAVSRRAVLLVTAVLALQLGFVLSYIGAFHAPKPHRIPVAVTAPGQAAEQIAARFDALPGGPFRARTADSPAQARQLVLTREVDAAFVFDPRARTDTLLIASAGGPSVSDAATQIVRRVETAQGRQFRITDLRAPSPQDGRGLSSFYLVLGWMIGGYLAAAILGMAGGARPANPHRTVIRLLGLAVYAVVSGLGGAIIADPVLGALTGHFAALWAIGTLVVFASGAATVAFQTLLGTAGVGVAILLFVVLGNPSAGGAYPGALLPTFWRSIGPWLPPGAGTTAVRNTVYFDGHHTTGPLWVLGCYAAGGIAVALAGALLRARRLRRTA</sequence>
<feature type="region of interest" description="Disordered" evidence="5">
    <location>
        <begin position="1"/>
        <end position="23"/>
    </location>
</feature>
<dbReference type="RefSeq" id="WP_093787343.1">
    <property type="nucleotide sequence ID" value="NZ_FNIE01000014.1"/>
</dbReference>